<evidence type="ECO:0000313" key="3">
    <source>
        <dbReference type="Proteomes" id="UP000518300"/>
    </source>
</evidence>
<name>A0A848L3R7_9BACT</name>
<keyword evidence="1" id="KW-1133">Transmembrane helix</keyword>
<evidence type="ECO:0000313" key="2">
    <source>
        <dbReference type="EMBL" id="NMO13580.1"/>
    </source>
</evidence>
<dbReference type="EMBL" id="JABBJJ010000004">
    <property type="protein sequence ID" value="NMO13580.1"/>
    <property type="molecule type" value="Genomic_DNA"/>
</dbReference>
<gene>
    <name evidence="2" type="ORF">HG543_01710</name>
</gene>
<feature type="transmembrane region" description="Helical" evidence="1">
    <location>
        <begin position="163"/>
        <end position="180"/>
    </location>
</feature>
<keyword evidence="1" id="KW-0812">Transmembrane</keyword>
<keyword evidence="1" id="KW-0472">Membrane</keyword>
<sequence>MRLFVRILLFCTLPFLALSALMGAGMLFRGAFIVPLTVENRTGRPLLITPVGTPHGQEHKAPLPTVVRPMLAIPSPQAGSYPLGPDESVTIHFDRDDITASELVLEDEQGRIRQRVINPEPNKGYRPLDERYVLEDFETLPEPSPPVLEASVAARDRKSVHTILYLVFLITPWLLAAWALRRLMAERKSAPPGSLPK</sequence>
<accession>A0A848L3R7</accession>
<comment type="caution">
    <text evidence="2">The sequence shown here is derived from an EMBL/GenBank/DDBJ whole genome shotgun (WGS) entry which is preliminary data.</text>
</comment>
<organism evidence="2 3">
    <name type="scientific">Pyxidicoccus fallax</name>
    <dbReference type="NCBI Taxonomy" id="394095"/>
    <lineage>
        <taxon>Bacteria</taxon>
        <taxon>Pseudomonadati</taxon>
        <taxon>Myxococcota</taxon>
        <taxon>Myxococcia</taxon>
        <taxon>Myxococcales</taxon>
        <taxon>Cystobacterineae</taxon>
        <taxon>Myxococcaceae</taxon>
        <taxon>Pyxidicoccus</taxon>
    </lineage>
</organism>
<evidence type="ECO:0000256" key="1">
    <source>
        <dbReference type="SAM" id="Phobius"/>
    </source>
</evidence>
<dbReference type="AlphaFoldDB" id="A0A848L3R7"/>
<keyword evidence="3" id="KW-1185">Reference proteome</keyword>
<dbReference type="RefSeq" id="WP_169342856.1">
    <property type="nucleotide sequence ID" value="NZ_JABBJJ010000004.1"/>
</dbReference>
<proteinExistence type="predicted"/>
<dbReference type="Proteomes" id="UP000518300">
    <property type="component" value="Unassembled WGS sequence"/>
</dbReference>
<reference evidence="2 3" key="1">
    <citation type="submission" date="2020-04" db="EMBL/GenBank/DDBJ databases">
        <title>Draft genome of Pyxidicoccus fallax type strain.</title>
        <authorList>
            <person name="Whitworth D.E."/>
        </authorList>
    </citation>
    <scope>NUCLEOTIDE SEQUENCE [LARGE SCALE GENOMIC DNA]</scope>
    <source>
        <strain evidence="2 3">DSM 14698</strain>
    </source>
</reference>
<protein>
    <submittedName>
        <fullName evidence="2">Uncharacterized protein</fullName>
    </submittedName>
</protein>